<dbReference type="InterPro" id="IPR035992">
    <property type="entry name" value="Ricin_B-like_lectins"/>
</dbReference>
<gene>
    <name evidence="7" type="ORF">NP493_424g01047</name>
</gene>
<dbReference type="Gene3D" id="3.90.550.10">
    <property type="entry name" value="Spore Coat Polysaccharide Biosynthesis Protein SpsA, Chain A"/>
    <property type="match status" value="1"/>
</dbReference>
<organism evidence="7 8">
    <name type="scientific">Ridgeia piscesae</name>
    <name type="common">Tubeworm</name>
    <dbReference type="NCBI Taxonomy" id="27915"/>
    <lineage>
        <taxon>Eukaryota</taxon>
        <taxon>Metazoa</taxon>
        <taxon>Spiralia</taxon>
        <taxon>Lophotrochozoa</taxon>
        <taxon>Annelida</taxon>
        <taxon>Polychaeta</taxon>
        <taxon>Sedentaria</taxon>
        <taxon>Canalipalpata</taxon>
        <taxon>Sabellida</taxon>
        <taxon>Siboglinidae</taxon>
        <taxon>Ridgeia</taxon>
    </lineage>
</organism>
<dbReference type="EC" id="2.4.1.-" evidence="5"/>
<accession>A0AAD9L1U5</accession>
<evidence type="ECO:0000256" key="4">
    <source>
        <dbReference type="ARBA" id="ARBA00023157"/>
    </source>
</evidence>
<feature type="domain" description="Ricin B lectin" evidence="6">
    <location>
        <begin position="485"/>
        <end position="607"/>
    </location>
</feature>
<dbReference type="GO" id="GO:0004653">
    <property type="term" value="F:polypeptide N-acetylgalactosaminyltransferase activity"/>
    <property type="evidence" value="ECO:0007669"/>
    <property type="project" value="TreeGrafter"/>
</dbReference>
<evidence type="ECO:0000256" key="2">
    <source>
        <dbReference type="ARBA" id="ARBA00022734"/>
    </source>
</evidence>
<dbReference type="GO" id="GO:0006493">
    <property type="term" value="P:protein O-linked glycosylation"/>
    <property type="evidence" value="ECO:0007669"/>
    <property type="project" value="TreeGrafter"/>
</dbReference>
<comment type="similarity">
    <text evidence="5">Belongs to the glycosyltransferase 2 family. GalNAc-T subfamily.</text>
</comment>
<evidence type="ECO:0000313" key="7">
    <source>
        <dbReference type="EMBL" id="KAK2180853.1"/>
    </source>
</evidence>
<dbReference type="GO" id="GO:0030246">
    <property type="term" value="F:carbohydrate binding"/>
    <property type="evidence" value="ECO:0007669"/>
    <property type="project" value="UniProtKB-KW"/>
</dbReference>
<keyword evidence="5" id="KW-0812">Transmembrane</keyword>
<dbReference type="SUPFAM" id="SSF50370">
    <property type="entry name" value="Ricin B-like lectins"/>
    <property type="match status" value="1"/>
</dbReference>
<dbReference type="Pfam" id="PF00535">
    <property type="entry name" value="Glycos_transf_2"/>
    <property type="match status" value="1"/>
</dbReference>
<proteinExistence type="inferred from homology"/>
<protein>
    <recommendedName>
        <fullName evidence="5">Polypeptide N-acetylgalactosaminyltransferase</fullName>
        <ecNumber evidence="5">2.4.1.-</ecNumber>
    </recommendedName>
    <alternativeName>
        <fullName evidence="5">Protein-UDP acetylgalactosaminyltransferase</fullName>
    </alternativeName>
</protein>
<dbReference type="InterPro" id="IPR001173">
    <property type="entry name" value="Glyco_trans_2-like"/>
</dbReference>
<keyword evidence="5" id="KW-0328">Glycosyltransferase</keyword>
<feature type="transmembrane region" description="Helical" evidence="5">
    <location>
        <begin position="109"/>
        <end position="128"/>
    </location>
</feature>
<keyword evidence="2 5" id="KW-0430">Lectin</keyword>
<dbReference type="InterPro" id="IPR029044">
    <property type="entry name" value="Nucleotide-diphossugar_trans"/>
</dbReference>
<comment type="caution">
    <text evidence="7">The sequence shown here is derived from an EMBL/GenBank/DDBJ whole genome shotgun (WGS) entry which is preliminary data.</text>
</comment>
<keyword evidence="3 5" id="KW-0333">Golgi apparatus</keyword>
<dbReference type="PROSITE" id="PS50231">
    <property type="entry name" value="RICIN_B_LECTIN"/>
    <property type="match status" value="1"/>
</dbReference>
<keyword evidence="5" id="KW-0808">Transferase</keyword>
<comment type="cofactor">
    <cofactor evidence="5">
        <name>Mn(2+)</name>
        <dbReference type="ChEBI" id="CHEBI:29035"/>
    </cofactor>
</comment>
<evidence type="ECO:0000256" key="1">
    <source>
        <dbReference type="ARBA" id="ARBA00004323"/>
    </source>
</evidence>
<evidence type="ECO:0000256" key="3">
    <source>
        <dbReference type="ARBA" id="ARBA00023034"/>
    </source>
</evidence>
<keyword evidence="5" id="KW-0472">Membrane</keyword>
<keyword evidence="4 5" id="KW-1015">Disulfide bond</keyword>
<dbReference type="Gene3D" id="2.80.10.50">
    <property type="match status" value="1"/>
</dbReference>
<reference evidence="7" key="1">
    <citation type="journal article" date="2023" name="Mol. Biol. Evol.">
        <title>Third-Generation Sequencing Reveals the Adaptive Role of the Epigenome in Three Deep-Sea Polychaetes.</title>
        <authorList>
            <person name="Perez M."/>
            <person name="Aroh O."/>
            <person name="Sun Y."/>
            <person name="Lan Y."/>
            <person name="Juniper S.K."/>
            <person name="Young C.R."/>
            <person name="Angers B."/>
            <person name="Qian P.Y."/>
        </authorList>
    </citation>
    <scope>NUCLEOTIDE SEQUENCE</scope>
    <source>
        <strain evidence="7">R07B-5</strain>
    </source>
</reference>
<dbReference type="PANTHER" id="PTHR11675">
    <property type="entry name" value="N-ACETYLGALACTOSAMINYLTRANSFERASE"/>
    <property type="match status" value="1"/>
</dbReference>
<keyword evidence="5" id="KW-0464">Manganese</keyword>
<dbReference type="InterPro" id="IPR000772">
    <property type="entry name" value="Ricin_B_lectin"/>
</dbReference>
<dbReference type="EMBL" id="JAODUO010000423">
    <property type="protein sequence ID" value="KAK2180853.1"/>
    <property type="molecule type" value="Genomic_DNA"/>
</dbReference>
<keyword evidence="8" id="KW-1185">Reference proteome</keyword>
<evidence type="ECO:0000259" key="6">
    <source>
        <dbReference type="SMART" id="SM00458"/>
    </source>
</evidence>
<dbReference type="PANTHER" id="PTHR11675:SF119">
    <property type="entry name" value="POLYPEPTIDE N-ACETYLGALACTOSAMINYLTRANSFERASE 2"/>
    <property type="match status" value="1"/>
</dbReference>
<dbReference type="AlphaFoldDB" id="A0AAD9L1U5"/>
<dbReference type="Proteomes" id="UP001209878">
    <property type="component" value="Unassembled WGS sequence"/>
</dbReference>
<name>A0AAD9L1U5_RIDPI</name>
<evidence type="ECO:0000256" key="5">
    <source>
        <dbReference type="RuleBase" id="RU361242"/>
    </source>
</evidence>
<evidence type="ECO:0000313" key="8">
    <source>
        <dbReference type="Proteomes" id="UP001209878"/>
    </source>
</evidence>
<dbReference type="SUPFAM" id="SSF53448">
    <property type="entry name" value="Nucleotide-diphospho-sugar transferases"/>
    <property type="match status" value="1"/>
</dbReference>
<comment type="subcellular location">
    <subcellularLocation>
        <location evidence="1 5">Golgi apparatus membrane</location>
        <topology evidence="1 5">Single-pass type II membrane protein</topology>
    </subcellularLocation>
</comment>
<dbReference type="SMART" id="SM00458">
    <property type="entry name" value="RICIN"/>
    <property type="match status" value="1"/>
</dbReference>
<comment type="pathway">
    <text evidence="5">Protein modification; protein glycosylation.</text>
</comment>
<keyword evidence="5" id="KW-1133">Transmembrane helix</keyword>
<dbReference type="GO" id="GO:0000139">
    <property type="term" value="C:Golgi membrane"/>
    <property type="evidence" value="ECO:0007669"/>
    <property type="project" value="UniProtKB-SubCell"/>
</dbReference>
<sequence length="609" mass="68422">MQLGQFRWSRIVCVSHGRVNHNGPPWLNLYGRFETTVTATRSYVGGQTHTAGFPLSFERTQRVPGTEQVGIVGLGVGMNRPRKHSGSQTSAFNMQEVCKQVGRMRVVTVYVLLGVMALVYATYVLYSYTRRVEPNNSHRGYGWKDAALHDRMPDSEIAAHLAALVDTRPSACTQTTYEEGNRPKVSIIVHFNDDELYHAKLALQSIITHTPSKLYHELILLDDGSKKKSVALHALDFLNRPEFKHVRKFRSEKAEGPSAARFKASKLATGSVLVFVDSEVVVNKGWLEPLLAAVRNDPTIIAVAHTDNFLSDVRFFETPNNYINIMTWTLSTVFLEASDSTSTLVSTPVMKGHAFAVNRPFMESIGDYDDALNHGGGHDLELSLRAWMCGGSVKIARCSRVAVHNALKPRTVFTETNVRRITELWLDGYKHYVYVQTGADRNLPESEALSLKERRAVIEQTSSCRPFSWYMNRVTGDVVVPTASVRVFGKLRTRTGYCTRGIANDYQELDMVHCRPHMYDAALMFELTSDGTLRTRGRCVQPHAGSHVASLQVCVDGEPAQQWKHRDDARLVNDAYPGRCLQHVTEYGPRAKLVPCSDDRIQEWAFIKF</sequence>
<dbReference type="Pfam" id="PF00652">
    <property type="entry name" value="Ricin_B_lectin"/>
    <property type="match status" value="1"/>
</dbReference>